<feature type="binding site" evidence="9">
    <location>
        <begin position="94"/>
        <end position="98"/>
    </location>
    <ligand>
        <name>NAD(+)</name>
        <dbReference type="ChEBI" id="CHEBI:57540"/>
    </ligand>
</feature>
<evidence type="ECO:0000256" key="4">
    <source>
        <dbReference type="ARBA" id="ARBA00037918"/>
    </source>
</evidence>
<sequence>MSYNEFLPSYSIGDDCYKEIPYVTRRYGKTAVVIGGKTAMEKAKPELLAALKGSDLEITDFIWYGGDSNYENIEMLKAMPEVQNADMVFGVGGGRAVDTVKTLCDRMDKPFFTFPTLASNCASCTAISVIYNADGTFKEYAYLKAPALHTFINTKIIAESPEKLFWAGIGDALSKEYEVVFACRDKDMTHTPLLGRVLAEACTKPLVSYGKKALEDCRNNVSSKNIEQIALDIIITTGLVSNFTVHQNNPDPKDDYYYNSSLAHCVYYGASLFPKCEHDHLHGEIVSFGVLCLLTYDEQFEERQRIFEFNHSIGLPCTLGEIALTEEDVPAIAHKAASVVEWTYVPGEPSEEKFIKAILDTDKAGKEFLAKRI</sequence>
<evidence type="ECO:0000256" key="9">
    <source>
        <dbReference type="PIRSR" id="PIRSR000112-3"/>
    </source>
</evidence>
<dbReference type="AlphaFoldDB" id="A0AAW5KGK2"/>
<evidence type="ECO:0000256" key="1">
    <source>
        <dbReference type="ARBA" id="ARBA00022723"/>
    </source>
</evidence>
<dbReference type="GO" id="GO:0046872">
    <property type="term" value="F:metal ion binding"/>
    <property type="evidence" value="ECO:0007669"/>
    <property type="project" value="UniProtKB-KW"/>
</dbReference>
<dbReference type="EMBL" id="JANGCN010000001">
    <property type="protein sequence ID" value="MCQ5151703.1"/>
    <property type="molecule type" value="Genomic_DNA"/>
</dbReference>
<dbReference type="Gene3D" id="1.20.1090.10">
    <property type="entry name" value="Dehydroquinate synthase-like - alpha domain"/>
    <property type="match status" value="1"/>
</dbReference>
<feature type="binding site" evidence="9">
    <location>
        <begin position="116"/>
        <end position="119"/>
    </location>
    <ligand>
        <name>NAD(+)</name>
        <dbReference type="ChEBI" id="CHEBI:57540"/>
    </ligand>
</feature>
<organism evidence="11 12">
    <name type="scientific">Ruminococcus bicirculans</name>
    <name type="common">ex Wegman et al. 2014</name>
    <dbReference type="NCBI Taxonomy" id="1160721"/>
    <lineage>
        <taxon>Bacteria</taxon>
        <taxon>Bacillati</taxon>
        <taxon>Bacillota</taxon>
        <taxon>Clostridia</taxon>
        <taxon>Eubacteriales</taxon>
        <taxon>Oscillospiraceae</taxon>
        <taxon>Ruminococcus</taxon>
    </lineage>
</organism>
<evidence type="ECO:0000256" key="6">
    <source>
        <dbReference type="ARBA" id="ARBA00040132"/>
    </source>
</evidence>
<dbReference type="PANTHER" id="PTHR43616">
    <property type="entry name" value="GLYCEROL DEHYDROGENASE"/>
    <property type="match status" value="1"/>
</dbReference>
<name>A0AAW5KGK2_9FIRM</name>
<dbReference type="InterPro" id="IPR016205">
    <property type="entry name" value="Glycerol_DH"/>
</dbReference>
<dbReference type="Pfam" id="PF00465">
    <property type="entry name" value="Fe-ADH"/>
    <property type="match status" value="1"/>
</dbReference>
<feature type="binding site" evidence="9">
    <location>
        <position position="131"/>
    </location>
    <ligand>
        <name>NAD(+)</name>
        <dbReference type="ChEBI" id="CHEBI:57540"/>
    </ligand>
</feature>
<dbReference type="Proteomes" id="UP001206236">
    <property type="component" value="Unassembled WGS sequence"/>
</dbReference>
<dbReference type="PANTHER" id="PTHR43616:SF5">
    <property type="entry name" value="GLYCEROL DEHYDROGENASE 1"/>
    <property type="match status" value="1"/>
</dbReference>
<evidence type="ECO:0000313" key="12">
    <source>
        <dbReference type="Proteomes" id="UP001206236"/>
    </source>
</evidence>
<dbReference type="InterPro" id="IPR001670">
    <property type="entry name" value="ADH_Fe/GldA"/>
</dbReference>
<feature type="binding site" evidence="9">
    <location>
        <position position="125"/>
    </location>
    <ligand>
        <name>NAD(+)</name>
        <dbReference type="ChEBI" id="CHEBI:57540"/>
    </ligand>
</feature>
<comment type="pathway">
    <text evidence="4">Polyol metabolism; glycerol fermentation; glycerone phosphate from glycerol (oxidative route): step 1/2.</text>
</comment>
<feature type="domain" description="Alcohol dehydrogenase iron-type/glycerol dehydrogenase GldA" evidence="10">
    <location>
        <begin position="9"/>
        <end position="136"/>
    </location>
</feature>
<dbReference type="Gene3D" id="3.40.50.1970">
    <property type="match status" value="1"/>
</dbReference>
<dbReference type="PIRSF" id="PIRSF000112">
    <property type="entry name" value="Glycerol_dehydrogenase"/>
    <property type="match status" value="1"/>
</dbReference>
<evidence type="ECO:0000259" key="10">
    <source>
        <dbReference type="Pfam" id="PF00465"/>
    </source>
</evidence>
<dbReference type="EC" id="1.1.1.6" evidence="5"/>
<dbReference type="SUPFAM" id="SSF56796">
    <property type="entry name" value="Dehydroquinate synthase-like"/>
    <property type="match status" value="1"/>
</dbReference>
<feature type="binding site" evidence="8">
    <location>
        <position position="282"/>
    </location>
    <ligand>
        <name>glycerol</name>
        <dbReference type="ChEBI" id="CHEBI:17754"/>
    </ligand>
</feature>
<accession>A0AAW5KGK2</accession>
<dbReference type="GO" id="GO:0008888">
    <property type="term" value="F:glycerol dehydrogenase (NAD+) activity"/>
    <property type="evidence" value="ECO:0007669"/>
    <property type="project" value="UniProtKB-EC"/>
</dbReference>
<dbReference type="CDD" id="cd08171">
    <property type="entry name" value="GlyDH-like"/>
    <property type="match status" value="1"/>
</dbReference>
<evidence type="ECO:0000256" key="3">
    <source>
        <dbReference type="ARBA" id="ARBA00023027"/>
    </source>
</evidence>
<comment type="caution">
    <text evidence="11">The sequence shown here is derived from an EMBL/GenBank/DDBJ whole genome shotgun (WGS) entry which is preliminary data.</text>
</comment>
<comment type="cofactor">
    <cofactor evidence="8">
        <name>Zn(2+)</name>
        <dbReference type="ChEBI" id="CHEBI:29105"/>
    </cofactor>
    <text evidence="8">Binds 1 zinc ion per subunit.</text>
</comment>
<reference evidence="11" key="1">
    <citation type="submission" date="2022-06" db="EMBL/GenBank/DDBJ databases">
        <title>Isolation of gut microbiota from human fecal samples.</title>
        <authorList>
            <person name="Pamer E.G."/>
            <person name="Barat B."/>
            <person name="Waligurski E."/>
            <person name="Medina S."/>
            <person name="Paddock L."/>
            <person name="Mostad J."/>
        </authorList>
    </citation>
    <scope>NUCLEOTIDE SEQUENCE</scope>
    <source>
        <strain evidence="11">DFI.5.57</strain>
    </source>
</reference>
<feature type="binding site" evidence="8">
    <location>
        <position position="264"/>
    </location>
    <ligand>
        <name>glycerol</name>
        <dbReference type="ChEBI" id="CHEBI:17754"/>
    </ligand>
</feature>
<comment type="catalytic activity">
    <reaction evidence="7">
        <text>glycerol + NAD(+) = dihydroxyacetone + NADH + H(+)</text>
        <dbReference type="Rhea" id="RHEA:13769"/>
        <dbReference type="ChEBI" id="CHEBI:15378"/>
        <dbReference type="ChEBI" id="CHEBI:16016"/>
        <dbReference type="ChEBI" id="CHEBI:17754"/>
        <dbReference type="ChEBI" id="CHEBI:57540"/>
        <dbReference type="ChEBI" id="CHEBI:57945"/>
        <dbReference type="EC" id="1.1.1.6"/>
    </reaction>
</comment>
<evidence type="ECO:0000313" key="11">
    <source>
        <dbReference type="EMBL" id="MCQ5151703.1"/>
    </source>
</evidence>
<evidence type="ECO:0000256" key="8">
    <source>
        <dbReference type="PIRSR" id="PIRSR000112-1"/>
    </source>
</evidence>
<proteinExistence type="predicted"/>
<feature type="binding site" evidence="8">
    <location>
        <position position="171"/>
    </location>
    <ligand>
        <name>glycerol</name>
        <dbReference type="ChEBI" id="CHEBI:17754"/>
    </ligand>
</feature>
<gene>
    <name evidence="11" type="ORF">NE632_00145</name>
</gene>
<evidence type="ECO:0000256" key="2">
    <source>
        <dbReference type="ARBA" id="ARBA00023002"/>
    </source>
</evidence>
<evidence type="ECO:0000256" key="7">
    <source>
        <dbReference type="ARBA" id="ARBA00049006"/>
    </source>
</evidence>
<keyword evidence="2" id="KW-0560">Oxidoreductase</keyword>
<keyword evidence="3 9" id="KW-0520">NAD</keyword>
<keyword evidence="1 8" id="KW-0479">Metal-binding</keyword>
<keyword evidence="8" id="KW-0862">Zinc</keyword>
<protein>
    <recommendedName>
        <fullName evidence="6">Glycerol dehydrogenase</fullName>
        <ecNumber evidence="5">1.1.1.6</ecNumber>
    </recommendedName>
</protein>
<evidence type="ECO:0000256" key="5">
    <source>
        <dbReference type="ARBA" id="ARBA00039147"/>
    </source>
</evidence>
<dbReference type="RefSeq" id="WP_256321331.1">
    <property type="nucleotide sequence ID" value="NZ_JAGZVA010000007.1"/>
</dbReference>